<evidence type="ECO:0000313" key="2">
    <source>
        <dbReference type="EMBL" id="RGQ42449.1"/>
    </source>
</evidence>
<name>A0A412AYQ8_9FIRM</name>
<keyword evidence="1" id="KW-1133">Transmembrane helix</keyword>
<dbReference type="EMBL" id="QRTC01000011">
    <property type="protein sequence ID" value="RGQ42449.1"/>
    <property type="molecule type" value="Genomic_DNA"/>
</dbReference>
<evidence type="ECO:0000256" key="1">
    <source>
        <dbReference type="SAM" id="Phobius"/>
    </source>
</evidence>
<gene>
    <name evidence="2" type="ORF">DWY99_04430</name>
</gene>
<feature type="transmembrane region" description="Helical" evidence="1">
    <location>
        <begin position="120"/>
        <end position="138"/>
    </location>
</feature>
<dbReference type="Proteomes" id="UP000284751">
    <property type="component" value="Unassembled WGS sequence"/>
</dbReference>
<protein>
    <submittedName>
        <fullName evidence="2">DUF2812 domain-containing protein</fullName>
    </submittedName>
</protein>
<keyword evidence="1" id="KW-0812">Transmembrane</keyword>
<reference evidence="2 3" key="1">
    <citation type="submission" date="2018-08" db="EMBL/GenBank/DDBJ databases">
        <title>A genome reference for cultivated species of the human gut microbiota.</title>
        <authorList>
            <person name="Zou Y."/>
            <person name="Xue W."/>
            <person name="Luo G."/>
        </authorList>
    </citation>
    <scope>NUCLEOTIDE SEQUENCE [LARGE SCALE GENOMIC DNA]</scope>
    <source>
        <strain evidence="2 3">AF28-26</strain>
    </source>
</reference>
<feature type="transmembrane region" description="Helical" evidence="1">
    <location>
        <begin position="150"/>
        <end position="174"/>
    </location>
</feature>
<dbReference type="AlphaFoldDB" id="A0A412AYQ8"/>
<proteinExistence type="predicted"/>
<accession>A0A412AYQ8</accession>
<organism evidence="2 3">
    <name type="scientific">[Clostridium] leptum</name>
    <dbReference type="NCBI Taxonomy" id="1535"/>
    <lineage>
        <taxon>Bacteria</taxon>
        <taxon>Bacillati</taxon>
        <taxon>Bacillota</taxon>
        <taxon>Clostridia</taxon>
        <taxon>Eubacteriales</taxon>
        <taxon>Oscillospiraceae</taxon>
        <taxon>Oscillospiraceae incertae sedis</taxon>
    </lineage>
</organism>
<dbReference type="Pfam" id="PF11193">
    <property type="entry name" value="DUF2812"/>
    <property type="match status" value="1"/>
</dbReference>
<comment type="caution">
    <text evidence="2">The sequence shown here is derived from an EMBL/GenBank/DDBJ whole genome shotgun (WGS) entry which is preliminary data.</text>
</comment>
<evidence type="ECO:0000313" key="3">
    <source>
        <dbReference type="Proteomes" id="UP000284751"/>
    </source>
</evidence>
<dbReference type="InterPro" id="IPR021359">
    <property type="entry name" value="DUF2812"/>
</dbReference>
<keyword evidence="1" id="KW-0472">Membrane</keyword>
<sequence>MKNTKTELRFFSVPEWKKEETYLREQHKNGWKFVKVSGFCVYHFEKCVPEDVIYQLDYNQNGIAHKEEYVKMFNDCGWEYLQDYVGYSYFRKAASEMDGVEEIFCDDASRLDMMKRVFKGRLIPLLAIFFLIIIPQMIQQSLIDTPFSRGLMILFCIMFVVYLGMFISFTIPYWKYYKSVHKE</sequence>